<dbReference type="AlphaFoldDB" id="A0A133ZRZ8"/>
<dbReference type="Proteomes" id="UP000070355">
    <property type="component" value="Unassembled WGS sequence"/>
</dbReference>
<sequence>MGIDWEEILGAEGEDILDAYEERVGDNKSSVKYNYDYYEYDRLSDEESDKISYFFETLDTLRDSYEPDYEDKVDDTLSILTSKEKNEILKEILERSHDINFIIKCFNKDELFVNMSTPDCGTIDLYCIISSDRIYDFWKTIREGIDKYKIDEYYMKQDEVEEKFEHMYISSRKSIKEWISALDDFYKNYYKEMVYECRTYYNYTTYLEGYLTWQLLEEYIVSSIIINTISKYKNNMSTSEQKNNFLNGSDDDWEF</sequence>
<reference evidence="2" key="1">
    <citation type="submission" date="2016-01" db="EMBL/GenBank/DDBJ databases">
        <authorList>
            <person name="Mitreva M."/>
            <person name="Pepin K.H."/>
            <person name="Mihindukulasuriya K.A."/>
            <person name="Fulton R."/>
            <person name="Fronick C."/>
            <person name="O'Laughlin M."/>
            <person name="Miner T."/>
            <person name="Herter B."/>
            <person name="Rosa B.A."/>
            <person name="Cordes M."/>
            <person name="Tomlinson C."/>
            <person name="Wollam A."/>
            <person name="Palsikar V.B."/>
            <person name="Mardis E.R."/>
            <person name="Wilson R.K."/>
        </authorList>
    </citation>
    <scope>NUCLEOTIDE SEQUENCE [LARGE SCALE GENOMIC DNA]</scope>
    <source>
        <strain evidence="2">DNF01167</strain>
    </source>
</reference>
<protein>
    <submittedName>
        <fullName evidence="1">Uncharacterized protein</fullName>
    </submittedName>
</protein>
<evidence type="ECO:0000313" key="1">
    <source>
        <dbReference type="EMBL" id="KXB58249.1"/>
    </source>
</evidence>
<name>A0A133ZRZ8_9BACL</name>
<organism evidence="1 2">
    <name type="scientific">Gemella haemolysans</name>
    <dbReference type="NCBI Taxonomy" id="1379"/>
    <lineage>
        <taxon>Bacteria</taxon>
        <taxon>Bacillati</taxon>
        <taxon>Bacillota</taxon>
        <taxon>Bacilli</taxon>
        <taxon>Bacillales</taxon>
        <taxon>Gemellaceae</taxon>
        <taxon>Gemella</taxon>
    </lineage>
</organism>
<gene>
    <name evidence="1" type="ORF">HMPREF3186_01487</name>
</gene>
<evidence type="ECO:0000313" key="2">
    <source>
        <dbReference type="Proteomes" id="UP000070355"/>
    </source>
</evidence>
<dbReference type="EMBL" id="LSDC01000101">
    <property type="protein sequence ID" value="KXB58249.1"/>
    <property type="molecule type" value="Genomic_DNA"/>
</dbReference>
<comment type="caution">
    <text evidence="1">The sequence shown here is derived from an EMBL/GenBank/DDBJ whole genome shotgun (WGS) entry which is preliminary data.</text>
</comment>
<dbReference type="RefSeq" id="WP_060914566.1">
    <property type="nucleotide sequence ID" value="NZ_KQ959982.1"/>
</dbReference>
<proteinExistence type="predicted"/>
<dbReference type="PATRIC" id="fig|1379.3.peg.1473"/>
<accession>A0A133ZRZ8</accession>